<dbReference type="RefSeq" id="XP_066667180.1">
    <property type="nucleotide sequence ID" value="XM_066811838.1"/>
</dbReference>
<accession>A0ABR1W897</accession>
<evidence type="ECO:0000313" key="1">
    <source>
        <dbReference type="EMBL" id="KAK8079705.1"/>
    </source>
</evidence>
<proteinExistence type="predicted"/>
<comment type="caution">
    <text evidence="1">The sequence shown here is derived from an EMBL/GenBank/DDBJ whole genome shotgun (WGS) entry which is preliminary data.</text>
</comment>
<reference evidence="1 2" key="1">
    <citation type="submission" date="2023-01" db="EMBL/GenBank/DDBJ databases">
        <title>Analysis of 21 Apiospora genomes using comparative genomics revels a genus with tremendous synthesis potential of carbohydrate active enzymes and secondary metabolites.</title>
        <authorList>
            <person name="Sorensen T."/>
        </authorList>
    </citation>
    <scope>NUCLEOTIDE SEQUENCE [LARGE SCALE GENOMIC DNA]</scope>
    <source>
        <strain evidence="1 2">CBS 114990</strain>
    </source>
</reference>
<dbReference type="GeneID" id="92044898"/>
<sequence>MGSSATGLGVYITLNKTKGQRVHVDFRTPAQAEAYMSWLRQTDIVRREDLEPEKRYHTEVSLRLPSRVSEIVTSTTYGGLLSGV</sequence>
<dbReference type="Proteomes" id="UP001433268">
    <property type="component" value="Unassembled WGS sequence"/>
</dbReference>
<evidence type="ECO:0000313" key="2">
    <source>
        <dbReference type="Proteomes" id="UP001433268"/>
    </source>
</evidence>
<name>A0ABR1W897_9PEZI</name>
<organism evidence="1 2">
    <name type="scientific">Apiospora hydei</name>
    <dbReference type="NCBI Taxonomy" id="1337664"/>
    <lineage>
        <taxon>Eukaryota</taxon>
        <taxon>Fungi</taxon>
        <taxon>Dikarya</taxon>
        <taxon>Ascomycota</taxon>
        <taxon>Pezizomycotina</taxon>
        <taxon>Sordariomycetes</taxon>
        <taxon>Xylariomycetidae</taxon>
        <taxon>Amphisphaeriales</taxon>
        <taxon>Apiosporaceae</taxon>
        <taxon>Apiospora</taxon>
    </lineage>
</organism>
<gene>
    <name evidence="1" type="ORF">PG997_007523</name>
</gene>
<protein>
    <submittedName>
        <fullName evidence="1">Uncharacterized protein</fullName>
    </submittedName>
</protein>
<keyword evidence="2" id="KW-1185">Reference proteome</keyword>
<dbReference type="EMBL" id="JAQQWN010000006">
    <property type="protein sequence ID" value="KAK8079705.1"/>
    <property type="molecule type" value="Genomic_DNA"/>
</dbReference>